<comment type="caution">
    <text evidence="1">The sequence shown here is derived from an EMBL/GenBank/DDBJ whole genome shotgun (WGS) entry which is preliminary data.</text>
</comment>
<organism evidence="1 2">
    <name type="scientific">Staphylococcus nepalensis</name>
    <dbReference type="NCBI Taxonomy" id="214473"/>
    <lineage>
        <taxon>Bacteria</taxon>
        <taxon>Bacillati</taxon>
        <taxon>Bacillota</taxon>
        <taxon>Bacilli</taxon>
        <taxon>Bacillales</taxon>
        <taxon>Staphylococcaceae</taxon>
        <taxon>Staphylococcus</taxon>
    </lineage>
</organism>
<protein>
    <submittedName>
        <fullName evidence="1">Uncharacterized protein</fullName>
    </submittedName>
</protein>
<name>A0ABS3L3U4_9STAP</name>
<gene>
    <name evidence="1" type="ORF">J3T88_13010</name>
</gene>
<dbReference type="RefSeq" id="WP_207572486.1">
    <property type="nucleotide sequence ID" value="NZ_JAFNLQ010000006.1"/>
</dbReference>
<evidence type="ECO:0000313" key="2">
    <source>
        <dbReference type="Proteomes" id="UP000664081"/>
    </source>
</evidence>
<dbReference type="EMBL" id="JAFNLT010000013">
    <property type="protein sequence ID" value="MBO1228213.1"/>
    <property type="molecule type" value="Genomic_DNA"/>
</dbReference>
<accession>A0ABS3L3U4</accession>
<evidence type="ECO:0000313" key="1">
    <source>
        <dbReference type="EMBL" id="MBO1228213.1"/>
    </source>
</evidence>
<sequence length="83" mass="9990">MIKQDKNKIVIDKWGENVHFLNAVQELINFYEKNRNNALIHCDVSVEQNDDMRRSHESEETFREHYLDIDMRYADIKYTGQGE</sequence>
<keyword evidence="2" id="KW-1185">Reference proteome</keyword>
<reference evidence="1 2" key="1">
    <citation type="submission" date="2021-03" db="EMBL/GenBank/DDBJ databases">
        <title>Staphylococci and Mammaliicocci in bats.</title>
        <authorList>
            <person name="Fountain K."/>
        </authorList>
    </citation>
    <scope>NUCLEOTIDE SEQUENCE [LARGE SCALE GENOMIC DNA]</scope>
    <source>
        <strain evidence="1 2">18_1_E_SW</strain>
    </source>
</reference>
<dbReference type="Proteomes" id="UP000664081">
    <property type="component" value="Unassembled WGS sequence"/>
</dbReference>
<proteinExistence type="predicted"/>